<dbReference type="InterPro" id="IPR034291">
    <property type="entry name" value="TMP_synthase"/>
</dbReference>
<keyword evidence="5 9" id="KW-0784">Thiamine biosynthesis</keyword>
<keyword evidence="14" id="KW-1185">Reference proteome</keyword>
<dbReference type="EC" id="2.5.1.3" evidence="9"/>
<name>A0A9X2BU97_9PROT</name>
<comment type="catalytic activity">
    <reaction evidence="7 9 10">
        <text>2-(2-carboxy-4-methylthiazol-5-yl)ethyl phosphate + 4-amino-2-methyl-5-(diphosphooxymethyl)pyrimidine + 2 H(+) = thiamine phosphate + CO2 + diphosphate</text>
        <dbReference type="Rhea" id="RHEA:47848"/>
        <dbReference type="ChEBI" id="CHEBI:15378"/>
        <dbReference type="ChEBI" id="CHEBI:16526"/>
        <dbReference type="ChEBI" id="CHEBI:33019"/>
        <dbReference type="ChEBI" id="CHEBI:37575"/>
        <dbReference type="ChEBI" id="CHEBI:57841"/>
        <dbReference type="ChEBI" id="CHEBI:62890"/>
        <dbReference type="EC" id="2.5.1.3"/>
    </reaction>
</comment>
<dbReference type="Pfam" id="PF02581">
    <property type="entry name" value="TMP-TENI"/>
    <property type="match status" value="1"/>
</dbReference>
<dbReference type="EMBL" id="JALPRX010000057">
    <property type="protein sequence ID" value="MCK8785413.1"/>
    <property type="molecule type" value="Genomic_DNA"/>
</dbReference>
<dbReference type="Gene3D" id="3.20.20.70">
    <property type="entry name" value="Aldolase class I"/>
    <property type="match status" value="1"/>
</dbReference>
<evidence type="ECO:0000256" key="1">
    <source>
        <dbReference type="ARBA" id="ARBA00005165"/>
    </source>
</evidence>
<evidence type="ECO:0000256" key="9">
    <source>
        <dbReference type="HAMAP-Rule" id="MF_00097"/>
    </source>
</evidence>
<keyword evidence="2 9" id="KW-0808">Transferase</keyword>
<evidence type="ECO:0000256" key="2">
    <source>
        <dbReference type="ARBA" id="ARBA00022679"/>
    </source>
</evidence>
<feature type="binding site" evidence="9">
    <location>
        <position position="85"/>
    </location>
    <ligand>
        <name>Mg(2+)</name>
        <dbReference type="ChEBI" id="CHEBI:18420"/>
    </ligand>
</feature>
<feature type="binding site" evidence="9">
    <location>
        <position position="84"/>
    </location>
    <ligand>
        <name>4-amino-2-methyl-5-(diphosphooxymethyl)pyrimidine</name>
        <dbReference type="ChEBI" id="CHEBI:57841"/>
    </ligand>
</feature>
<feature type="binding site" evidence="9">
    <location>
        <begin position="52"/>
        <end position="56"/>
    </location>
    <ligand>
        <name>4-amino-2-methyl-5-(diphosphooxymethyl)pyrimidine</name>
        <dbReference type="ChEBI" id="CHEBI:57841"/>
    </ligand>
</feature>
<evidence type="ECO:0000256" key="3">
    <source>
        <dbReference type="ARBA" id="ARBA00022723"/>
    </source>
</evidence>
<comment type="catalytic activity">
    <reaction evidence="8 9 10">
        <text>2-[(2R,5Z)-2-carboxy-4-methylthiazol-5(2H)-ylidene]ethyl phosphate + 4-amino-2-methyl-5-(diphosphooxymethyl)pyrimidine + 2 H(+) = thiamine phosphate + CO2 + diphosphate</text>
        <dbReference type="Rhea" id="RHEA:47844"/>
        <dbReference type="ChEBI" id="CHEBI:15378"/>
        <dbReference type="ChEBI" id="CHEBI:16526"/>
        <dbReference type="ChEBI" id="CHEBI:33019"/>
        <dbReference type="ChEBI" id="CHEBI:37575"/>
        <dbReference type="ChEBI" id="CHEBI:57841"/>
        <dbReference type="ChEBI" id="CHEBI:62899"/>
        <dbReference type="EC" id="2.5.1.3"/>
    </reaction>
</comment>
<dbReference type="GO" id="GO:0000287">
    <property type="term" value="F:magnesium ion binding"/>
    <property type="evidence" value="ECO:0007669"/>
    <property type="project" value="UniProtKB-UniRule"/>
</dbReference>
<accession>A0A9X2BU97</accession>
<evidence type="ECO:0000313" key="13">
    <source>
        <dbReference type="EMBL" id="MCK8785413.1"/>
    </source>
</evidence>
<dbReference type="InterPro" id="IPR013785">
    <property type="entry name" value="Aldolase_TIM"/>
</dbReference>
<evidence type="ECO:0000256" key="5">
    <source>
        <dbReference type="ARBA" id="ARBA00022977"/>
    </source>
</evidence>
<evidence type="ECO:0000259" key="12">
    <source>
        <dbReference type="Pfam" id="PF02581"/>
    </source>
</evidence>
<keyword evidence="4 9" id="KW-0460">Magnesium</keyword>
<feature type="binding site" evidence="9">
    <location>
        <position position="104"/>
    </location>
    <ligand>
        <name>Mg(2+)</name>
        <dbReference type="ChEBI" id="CHEBI:18420"/>
    </ligand>
</feature>
<comment type="caution">
    <text evidence="9">Lacks conserved residue(s) required for the propagation of feature annotation.</text>
</comment>
<proteinExistence type="inferred from homology"/>
<evidence type="ECO:0000256" key="7">
    <source>
        <dbReference type="ARBA" id="ARBA00047851"/>
    </source>
</evidence>
<comment type="pathway">
    <text evidence="1 9 11">Cofactor biosynthesis; thiamine diphosphate biosynthesis; thiamine phosphate from 4-amino-2-methyl-5-diphosphomethylpyrimidine and 4-methyl-5-(2-phosphoethyl)-thiazole: step 1/1.</text>
</comment>
<protein>
    <recommendedName>
        <fullName evidence="9">Thiamine-phosphate synthase</fullName>
        <shortName evidence="9">TP synthase</shortName>
        <shortName evidence="9">TPS</shortName>
        <ecNumber evidence="9">2.5.1.3</ecNumber>
    </recommendedName>
    <alternativeName>
        <fullName evidence="9">Thiamine-phosphate pyrophosphorylase</fullName>
        <shortName evidence="9">TMP pyrophosphorylase</shortName>
        <shortName evidence="9">TMP-PPase</shortName>
    </alternativeName>
</protein>
<dbReference type="CDD" id="cd00564">
    <property type="entry name" value="TMP_TenI"/>
    <property type="match status" value="1"/>
</dbReference>
<dbReference type="GO" id="GO:0004789">
    <property type="term" value="F:thiamine-phosphate diphosphorylase activity"/>
    <property type="evidence" value="ECO:0007669"/>
    <property type="project" value="UniProtKB-UniRule"/>
</dbReference>
<evidence type="ECO:0000256" key="6">
    <source>
        <dbReference type="ARBA" id="ARBA00047334"/>
    </source>
</evidence>
<dbReference type="GO" id="GO:0009228">
    <property type="term" value="P:thiamine biosynthetic process"/>
    <property type="evidence" value="ECO:0007669"/>
    <property type="project" value="UniProtKB-KW"/>
</dbReference>
<evidence type="ECO:0000256" key="4">
    <source>
        <dbReference type="ARBA" id="ARBA00022842"/>
    </source>
</evidence>
<comment type="cofactor">
    <cofactor evidence="9">
        <name>Mg(2+)</name>
        <dbReference type="ChEBI" id="CHEBI:18420"/>
    </cofactor>
    <text evidence="9">Binds 1 Mg(2+) ion per subunit.</text>
</comment>
<evidence type="ECO:0000313" key="14">
    <source>
        <dbReference type="Proteomes" id="UP001139516"/>
    </source>
</evidence>
<dbReference type="GO" id="GO:0009229">
    <property type="term" value="P:thiamine diphosphate biosynthetic process"/>
    <property type="evidence" value="ECO:0007669"/>
    <property type="project" value="UniProtKB-UniRule"/>
</dbReference>
<dbReference type="InterPro" id="IPR022998">
    <property type="entry name" value="ThiamineP_synth_TenI"/>
</dbReference>
<dbReference type="GO" id="GO:0005737">
    <property type="term" value="C:cytoplasm"/>
    <property type="evidence" value="ECO:0007669"/>
    <property type="project" value="TreeGrafter"/>
</dbReference>
<evidence type="ECO:0000256" key="8">
    <source>
        <dbReference type="ARBA" id="ARBA00047883"/>
    </source>
</evidence>
<feature type="binding site" evidence="9">
    <location>
        <position position="180"/>
    </location>
    <ligand>
        <name>2-[(2R,5Z)-2-carboxy-4-methylthiazol-5(2H)-ylidene]ethyl phosphate</name>
        <dbReference type="ChEBI" id="CHEBI:62899"/>
    </ligand>
</feature>
<evidence type="ECO:0000256" key="11">
    <source>
        <dbReference type="RuleBase" id="RU004253"/>
    </source>
</evidence>
<feature type="binding site" evidence="9">
    <location>
        <begin position="150"/>
        <end position="152"/>
    </location>
    <ligand>
        <name>2-[(2R,5Z)-2-carboxy-4-methylthiazol-5(2H)-ylidene]ethyl phosphate</name>
        <dbReference type="ChEBI" id="CHEBI:62899"/>
    </ligand>
</feature>
<comment type="similarity">
    <text evidence="9 10">Belongs to the thiamine-phosphate synthase family.</text>
</comment>
<keyword evidence="3 9" id="KW-0479">Metal-binding</keyword>
<gene>
    <name evidence="9 13" type="primary">thiE</name>
    <name evidence="13" type="ORF">M0638_13570</name>
</gene>
<dbReference type="PANTHER" id="PTHR20857:SF15">
    <property type="entry name" value="THIAMINE-PHOSPHATE SYNTHASE"/>
    <property type="match status" value="1"/>
</dbReference>
<dbReference type="HAMAP" id="MF_00097">
    <property type="entry name" value="TMP_synthase"/>
    <property type="match status" value="1"/>
</dbReference>
<dbReference type="Proteomes" id="UP001139516">
    <property type="component" value="Unassembled WGS sequence"/>
</dbReference>
<feature type="binding site" evidence="9">
    <location>
        <position position="153"/>
    </location>
    <ligand>
        <name>4-amino-2-methyl-5-(diphosphooxymethyl)pyrimidine</name>
        <dbReference type="ChEBI" id="CHEBI:57841"/>
    </ligand>
</feature>
<dbReference type="InterPro" id="IPR036206">
    <property type="entry name" value="ThiamineP_synth_sf"/>
</dbReference>
<feature type="domain" description="Thiamine phosphate synthase/TenI" evidence="12">
    <location>
        <begin position="22"/>
        <end position="203"/>
    </location>
</feature>
<comment type="catalytic activity">
    <reaction evidence="6 9 10">
        <text>4-methyl-5-(2-phosphooxyethyl)-thiazole + 4-amino-2-methyl-5-(diphosphooxymethyl)pyrimidine + H(+) = thiamine phosphate + diphosphate</text>
        <dbReference type="Rhea" id="RHEA:22328"/>
        <dbReference type="ChEBI" id="CHEBI:15378"/>
        <dbReference type="ChEBI" id="CHEBI:33019"/>
        <dbReference type="ChEBI" id="CHEBI:37575"/>
        <dbReference type="ChEBI" id="CHEBI:57841"/>
        <dbReference type="ChEBI" id="CHEBI:58296"/>
        <dbReference type="EC" id="2.5.1.3"/>
    </reaction>
</comment>
<dbReference type="AlphaFoldDB" id="A0A9X2BU97"/>
<evidence type="ECO:0000256" key="10">
    <source>
        <dbReference type="RuleBase" id="RU003826"/>
    </source>
</evidence>
<dbReference type="PANTHER" id="PTHR20857">
    <property type="entry name" value="THIAMINE-PHOSPHATE PYROPHOSPHORYLASE"/>
    <property type="match status" value="1"/>
</dbReference>
<feature type="binding site" evidence="9">
    <location>
        <position position="123"/>
    </location>
    <ligand>
        <name>4-amino-2-methyl-5-(diphosphooxymethyl)pyrimidine</name>
        <dbReference type="ChEBI" id="CHEBI:57841"/>
    </ligand>
</feature>
<dbReference type="NCBIfam" id="TIGR00693">
    <property type="entry name" value="thiE"/>
    <property type="match status" value="1"/>
</dbReference>
<organism evidence="13 14">
    <name type="scientific">Roseomonas acroporae</name>
    <dbReference type="NCBI Taxonomy" id="2937791"/>
    <lineage>
        <taxon>Bacteria</taxon>
        <taxon>Pseudomonadati</taxon>
        <taxon>Pseudomonadota</taxon>
        <taxon>Alphaproteobacteria</taxon>
        <taxon>Acetobacterales</taxon>
        <taxon>Roseomonadaceae</taxon>
        <taxon>Roseomonas</taxon>
    </lineage>
</organism>
<comment type="function">
    <text evidence="9">Condenses 4-methyl-5-(beta-hydroxyethyl)thiazole monophosphate (THZ-P) and 2-methyl-4-amino-5-hydroxymethyl pyrimidine pyrophosphate (HMP-PP) to form thiamine monophosphate (TMP).</text>
</comment>
<dbReference type="RefSeq" id="WP_248667533.1">
    <property type="nucleotide sequence ID" value="NZ_JALPRX010000057.1"/>
</dbReference>
<comment type="caution">
    <text evidence="13">The sequence shown here is derived from an EMBL/GenBank/DDBJ whole genome shotgun (WGS) entry which is preliminary data.</text>
</comment>
<sequence length="227" mass="23309">MAGRSGGARPEAGREEEGGCRLYLVTPPALDPAAFAPLLASALDAGDVAALQLRLKDAPDDAIRRAVDSLLPVAQSRGVAFLLNDRADLAAELGCDGAHLGQGDGDHAAARRLLGPERTLGITCHDSRHLAMEAGELGADYVAFGAFFPTATKEAAFRADPELLRWWSALFELPCVAIGGITAANCAPLVQAGADFLAVVGAVWNHPDGPAAGVRAMNAAIAAARPG</sequence>
<dbReference type="SUPFAM" id="SSF51391">
    <property type="entry name" value="Thiamin phosphate synthase"/>
    <property type="match status" value="1"/>
</dbReference>
<reference evidence="13" key="1">
    <citation type="submission" date="2022-04" db="EMBL/GenBank/DDBJ databases">
        <title>Roseomonas acroporae sp. nov., isolated from coral Acropora digitifera.</title>
        <authorList>
            <person name="Sun H."/>
        </authorList>
    </citation>
    <scope>NUCLEOTIDE SEQUENCE</scope>
    <source>
        <strain evidence="13">NAR14</strain>
    </source>
</reference>